<feature type="compositionally biased region" description="Basic residues" evidence="1">
    <location>
        <begin position="556"/>
        <end position="565"/>
    </location>
</feature>
<feature type="region of interest" description="Disordered" evidence="1">
    <location>
        <begin position="751"/>
        <end position="789"/>
    </location>
</feature>
<gene>
    <name evidence="3" type="ORF">Fcan01_05636</name>
</gene>
<feature type="compositionally biased region" description="Polar residues" evidence="1">
    <location>
        <begin position="804"/>
        <end position="822"/>
    </location>
</feature>
<feature type="region of interest" description="Disordered" evidence="1">
    <location>
        <begin position="695"/>
        <end position="719"/>
    </location>
</feature>
<dbReference type="EMBL" id="LNIX01000002">
    <property type="protein sequence ID" value="OXA59471.1"/>
    <property type="molecule type" value="Genomic_DNA"/>
</dbReference>
<proteinExistence type="predicted"/>
<accession>A0A226ERQ0</accession>
<evidence type="ECO:0000313" key="4">
    <source>
        <dbReference type="Proteomes" id="UP000198287"/>
    </source>
</evidence>
<feature type="compositionally biased region" description="Low complexity" evidence="1">
    <location>
        <begin position="696"/>
        <end position="719"/>
    </location>
</feature>
<dbReference type="AlphaFoldDB" id="A0A226ERQ0"/>
<sequence>MRIVTIWIAVVSHATSSPTDFDGEAEGVNLVREAKPGWVRFCSGEKRFDIFSNQCPAGFFWKPDFKVNENGWDCVCSRGAWRLSNKWCSAEDVPRFVQGDVTCFVPDKNLQGMLYLGDQYSAWDSGEPVLLSSYKSGFTIKGDDFEEKWKLIHGKNGDAGILIVRPRDDWTVEDQNNPDIKLCLRAPIPTFTEEIDGIYIYNVSLFFNKKVNKASQFKLLFTRTCFTWKKDDGKTWYEISGENIDDKNMVIVQKYSNKTATDVCQSCMSTVIPDAPKADVFGKPLKRPEKKTIYDLKNVAILTSEINLQSERLGLYWTNRLLKKDAMDYAKGDFQELEILEKAAVLAYAACNMKYIPKEFYQYFLVMFRKLLSESFQKYAPVSPINSEYYKKILDLLEQCKKRTKPIDFSVDKGCPEKYSKYQDYKFTNESRLPISKFNDYNAEPAKHDYLLEFVWRLKSFLHYQCFPEFKEDSVLHDLIQNQMESLFTEDILLRWYNPSMAFRMYDHIFKTTLDLKTTMSNFEKCVRVVHDVNKFPVWLKRPIDQPSRTQQSLLAKKKRRRRRRAIDDEQDGVEGEISMESEFTDMALENIRQKRIDETSLSIENESEPSTTTMSPLSEDTLTSTSTEIHSTDELNITSFSGENKSSPSSSSGEEIDTTSTNPVAQIQPTTSQEETTSQITTTLLTTSAERVNALSTTGSSEEITTTTQSTLSSPLSSSAENFTFTTLSPIVNVPVESTTVVEEEIRWKREDVDNSDEETTTTTTEPSAGEIMPIIEEPSPTDDESITQSSMRNEYIMINTFTSSENIGSEDSTRSSTLVENESETESVPKKDTAEESTEENQQTLNSTGKTSSSELDSLEALYVDSAEMEEGGRPGAADKVWNKFTVDGVKGFAGACITSMSSFAKESKHSMEECW</sequence>
<feature type="compositionally biased region" description="Polar residues" evidence="1">
    <location>
        <begin position="600"/>
        <end position="615"/>
    </location>
</feature>
<feature type="region of interest" description="Disordered" evidence="1">
    <location>
        <begin position="804"/>
        <end position="881"/>
    </location>
</feature>
<organism evidence="3 4">
    <name type="scientific">Folsomia candida</name>
    <name type="common">Springtail</name>
    <dbReference type="NCBI Taxonomy" id="158441"/>
    <lineage>
        <taxon>Eukaryota</taxon>
        <taxon>Metazoa</taxon>
        <taxon>Ecdysozoa</taxon>
        <taxon>Arthropoda</taxon>
        <taxon>Hexapoda</taxon>
        <taxon>Collembola</taxon>
        <taxon>Entomobryomorpha</taxon>
        <taxon>Isotomoidea</taxon>
        <taxon>Isotomidae</taxon>
        <taxon>Proisotominae</taxon>
        <taxon>Folsomia</taxon>
    </lineage>
</organism>
<comment type="caution">
    <text evidence="3">The sequence shown here is derived from an EMBL/GenBank/DDBJ whole genome shotgun (WGS) entry which is preliminary data.</text>
</comment>
<feature type="compositionally biased region" description="Low complexity" evidence="1">
    <location>
        <begin position="616"/>
        <end position="629"/>
    </location>
</feature>
<dbReference type="Proteomes" id="UP000198287">
    <property type="component" value="Unassembled WGS sequence"/>
</dbReference>
<evidence type="ECO:0008006" key="5">
    <source>
        <dbReference type="Google" id="ProtNLM"/>
    </source>
</evidence>
<feature type="compositionally biased region" description="Low complexity" evidence="1">
    <location>
        <begin position="667"/>
        <end position="680"/>
    </location>
</feature>
<evidence type="ECO:0000256" key="1">
    <source>
        <dbReference type="SAM" id="MobiDB-lite"/>
    </source>
</evidence>
<feature type="compositionally biased region" description="Low complexity" evidence="1">
    <location>
        <begin position="640"/>
        <end position="653"/>
    </location>
</feature>
<feature type="signal peptide" evidence="2">
    <location>
        <begin position="1"/>
        <end position="16"/>
    </location>
</feature>
<feature type="compositionally biased region" description="Acidic residues" evidence="1">
    <location>
        <begin position="569"/>
        <end position="584"/>
    </location>
</feature>
<keyword evidence="2" id="KW-0732">Signal</keyword>
<keyword evidence="4" id="KW-1185">Reference proteome</keyword>
<feature type="compositionally biased region" description="Polar residues" evidence="1">
    <location>
        <begin position="842"/>
        <end position="858"/>
    </location>
</feature>
<evidence type="ECO:0000313" key="3">
    <source>
        <dbReference type="EMBL" id="OXA59471.1"/>
    </source>
</evidence>
<feature type="chain" id="PRO_5012059007" description="Zonadhesin" evidence="2">
    <location>
        <begin position="17"/>
        <end position="918"/>
    </location>
</feature>
<dbReference type="STRING" id="158441.A0A226ERQ0"/>
<reference evidence="3 4" key="1">
    <citation type="submission" date="2015-12" db="EMBL/GenBank/DDBJ databases">
        <title>The genome of Folsomia candida.</title>
        <authorList>
            <person name="Faddeeva A."/>
            <person name="Derks M.F."/>
            <person name="Anvar Y."/>
            <person name="Smit S."/>
            <person name="Van Straalen N."/>
            <person name="Roelofs D."/>
        </authorList>
    </citation>
    <scope>NUCLEOTIDE SEQUENCE [LARGE SCALE GENOMIC DNA]</scope>
    <source>
        <strain evidence="3 4">VU population</strain>
        <tissue evidence="3">Whole body</tissue>
    </source>
</reference>
<protein>
    <recommendedName>
        <fullName evidence="5">Zonadhesin</fullName>
    </recommendedName>
</protein>
<feature type="region of interest" description="Disordered" evidence="1">
    <location>
        <begin position="550"/>
        <end position="680"/>
    </location>
</feature>
<evidence type="ECO:0000256" key="2">
    <source>
        <dbReference type="SAM" id="SignalP"/>
    </source>
</evidence>
<name>A0A226ERQ0_FOLCA</name>